<protein>
    <submittedName>
        <fullName evidence="6">TonB-dependent receptor plug domain-containing protein</fullName>
    </submittedName>
</protein>
<comment type="similarity">
    <text evidence="1">Belongs to the TonB-dependent receptor family.</text>
</comment>
<feature type="domain" description="TonB-dependent receptor plug" evidence="5">
    <location>
        <begin position="355"/>
        <end position="425"/>
    </location>
</feature>
<dbReference type="InterPro" id="IPR052173">
    <property type="entry name" value="Beta-lactam_resp_regulator"/>
</dbReference>
<comment type="subcellular location">
    <subcellularLocation>
        <location evidence="1">Cell outer membrane</location>
        <topology evidence="1">Multi-pass membrane protein</topology>
    </subcellularLocation>
</comment>
<dbReference type="InterPro" id="IPR012910">
    <property type="entry name" value="Plug_dom"/>
</dbReference>
<keyword evidence="1" id="KW-0813">Transport</keyword>
<reference evidence="6 7" key="1">
    <citation type="submission" date="2019-11" db="EMBL/GenBank/DDBJ databases">
        <title>Description of Pedobacter sp. LMG 31462T.</title>
        <authorList>
            <person name="Carlier A."/>
            <person name="Qi S."/>
            <person name="Vandamme P."/>
        </authorList>
    </citation>
    <scope>NUCLEOTIDE SEQUENCE [LARGE SCALE GENOMIC DNA]</scope>
    <source>
        <strain evidence="6 7">LMG 31462</strain>
    </source>
</reference>
<dbReference type="RefSeq" id="WP_182952819.1">
    <property type="nucleotide sequence ID" value="NZ_WNXC01000001.1"/>
</dbReference>
<feature type="transmembrane region" description="Helical" evidence="3">
    <location>
        <begin position="37"/>
        <end position="55"/>
    </location>
</feature>
<feature type="compositionally biased region" description="Low complexity" evidence="2">
    <location>
        <begin position="305"/>
        <end position="320"/>
    </location>
</feature>
<dbReference type="CDD" id="cd07341">
    <property type="entry name" value="M56_BlaR1_MecR1_like"/>
    <property type="match status" value="1"/>
</dbReference>
<dbReference type="Pfam" id="PF07715">
    <property type="entry name" value="Plug"/>
    <property type="match status" value="1"/>
</dbReference>
<feature type="region of interest" description="Disordered" evidence="2">
    <location>
        <begin position="290"/>
        <end position="322"/>
    </location>
</feature>
<dbReference type="PANTHER" id="PTHR34978:SF3">
    <property type="entry name" value="SLR0241 PROTEIN"/>
    <property type="match status" value="1"/>
</dbReference>
<feature type="domain" description="Peptidase M56" evidence="4">
    <location>
        <begin position="118"/>
        <end position="231"/>
    </location>
</feature>
<organism evidence="6 7">
    <name type="scientific">Pedobacter gandavensis</name>
    <dbReference type="NCBI Taxonomy" id="2679963"/>
    <lineage>
        <taxon>Bacteria</taxon>
        <taxon>Pseudomonadati</taxon>
        <taxon>Bacteroidota</taxon>
        <taxon>Sphingobacteriia</taxon>
        <taxon>Sphingobacteriales</taxon>
        <taxon>Sphingobacteriaceae</taxon>
        <taxon>Pedobacter</taxon>
    </lineage>
</organism>
<dbReference type="Gene3D" id="2.170.130.10">
    <property type="entry name" value="TonB-dependent receptor, plug domain"/>
    <property type="match status" value="1"/>
</dbReference>
<keyword evidence="6" id="KW-0675">Receptor</keyword>
<dbReference type="PANTHER" id="PTHR34978">
    <property type="entry name" value="POSSIBLE SENSOR-TRANSDUCER PROTEIN BLAR"/>
    <property type="match status" value="1"/>
</dbReference>
<feature type="transmembrane region" description="Helical" evidence="3">
    <location>
        <begin position="6"/>
        <end position="25"/>
    </location>
</feature>
<accession>A0ABR6EQL5</accession>
<evidence type="ECO:0000259" key="4">
    <source>
        <dbReference type="Pfam" id="PF05569"/>
    </source>
</evidence>
<dbReference type="PROSITE" id="PS52016">
    <property type="entry name" value="TONB_DEPENDENT_REC_3"/>
    <property type="match status" value="1"/>
</dbReference>
<keyword evidence="7" id="KW-1185">Reference proteome</keyword>
<dbReference type="InterPro" id="IPR008756">
    <property type="entry name" value="Peptidase_M56"/>
</dbReference>
<sequence>MEGLALYLFKSTLCVVLFFGVYWCFLKDQTFFRFNRYFLIVGLICSIFLPFYTYTYELRLQVLASQDSTAISQPLAIQENFLGYYALIGYGIIACFLLARQVMGLIKIKQVISRSNFRSIKDCKLVSTPEFKSSFSVFNYIFFDTSEELSDTEKKMILRHELAHVKQHHWADLLLAQLFCTLQWFNPLAWVYLKAIRQNHEFLADEAVLQHGNSLASYRAVLVNHYIGTRIFAISSSFYHYPQQRIKMLARPASSWFHKMAVFIVLPALAIFLWAFSEAEVVIQEPTRTYSQNKPNTASPKKQKAAVTSTTTNQKTASAAKQKKTSALGKKKAIAAKVIPAETPLPAMVSIEQVQELPAVVIQGEPTLSTSAPLIKRASKPLYFVDGVEIFYGINNINSDNISSIEVLKGGKAIMAYGERAKNGVVLIHTKK</sequence>
<keyword evidence="1 3" id="KW-0472">Membrane</keyword>
<name>A0ABR6EQL5_9SPHI</name>
<keyword evidence="1 3" id="KW-0812">Transmembrane</keyword>
<evidence type="ECO:0000313" key="7">
    <source>
        <dbReference type="Proteomes" id="UP000636110"/>
    </source>
</evidence>
<evidence type="ECO:0000256" key="3">
    <source>
        <dbReference type="SAM" id="Phobius"/>
    </source>
</evidence>
<evidence type="ECO:0000256" key="1">
    <source>
        <dbReference type="PROSITE-ProRule" id="PRU01360"/>
    </source>
</evidence>
<dbReference type="Proteomes" id="UP000636110">
    <property type="component" value="Unassembled WGS sequence"/>
</dbReference>
<evidence type="ECO:0000313" key="6">
    <source>
        <dbReference type="EMBL" id="MBB2147548.1"/>
    </source>
</evidence>
<dbReference type="SUPFAM" id="SSF56935">
    <property type="entry name" value="Porins"/>
    <property type="match status" value="1"/>
</dbReference>
<feature type="transmembrane region" description="Helical" evidence="3">
    <location>
        <begin position="256"/>
        <end position="276"/>
    </location>
</feature>
<feature type="compositionally biased region" description="Polar residues" evidence="2">
    <location>
        <begin position="290"/>
        <end position="300"/>
    </location>
</feature>
<dbReference type="InterPro" id="IPR037066">
    <property type="entry name" value="Plug_dom_sf"/>
</dbReference>
<comment type="caution">
    <text evidence="6">The sequence shown here is derived from an EMBL/GenBank/DDBJ whole genome shotgun (WGS) entry which is preliminary data.</text>
</comment>
<proteinExistence type="inferred from homology"/>
<evidence type="ECO:0000256" key="2">
    <source>
        <dbReference type="SAM" id="MobiDB-lite"/>
    </source>
</evidence>
<feature type="transmembrane region" description="Helical" evidence="3">
    <location>
        <begin position="82"/>
        <end position="99"/>
    </location>
</feature>
<keyword evidence="3" id="KW-1133">Transmembrane helix</keyword>
<gene>
    <name evidence="6" type="ORF">GM920_01360</name>
</gene>
<dbReference type="Pfam" id="PF05569">
    <property type="entry name" value="Peptidase_M56"/>
    <property type="match status" value="1"/>
</dbReference>
<evidence type="ECO:0000259" key="5">
    <source>
        <dbReference type="Pfam" id="PF07715"/>
    </source>
</evidence>
<dbReference type="EMBL" id="WNXC01000001">
    <property type="protein sequence ID" value="MBB2147548.1"/>
    <property type="molecule type" value="Genomic_DNA"/>
</dbReference>
<dbReference type="InterPro" id="IPR039426">
    <property type="entry name" value="TonB-dep_rcpt-like"/>
</dbReference>
<keyword evidence="1" id="KW-0998">Cell outer membrane</keyword>
<keyword evidence="1" id="KW-1134">Transmembrane beta strand</keyword>